<dbReference type="InterPro" id="IPR004509">
    <property type="entry name" value="Competence_ComEA_HhH"/>
</dbReference>
<keyword evidence="1" id="KW-0472">Membrane</keyword>
<dbReference type="PANTHER" id="PTHR21180">
    <property type="entry name" value="ENDONUCLEASE/EXONUCLEASE/PHOSPHATASE FAMILY DOMAIN-CONTAINING PROTEIN 1"/>
    <property type="match status" value="1"/>
</dbReference>
<dbReference type="Pfam" id="PF10531">
    <property type="entry name" value="SLBB"/>
    <property type="match status" value="1"/>
</dbReference>
<gene>
    <name evidence="3" type="ORF">H9636_16275</name>
</gene>
<evidence type="ECO:0000256" key="1">
    <source>
        <dbReference type="SAM" id="Phobius"/>
    </source>
</evidence>
<dbReference type="InterPro" id="IPR019554">
    <property type="entry name" value="Soluble_ligand-bd"/>
</dbReference>
<dbReference type="NCBIfam" id="TIGR00426">
    <property type="entry name" value="competence protein ComEA helix-hairpin-helix repeat region"/>
    <property type="match status" value="1"/>
</dbReference>
<feature type="domain" description="Helix-hairpin-helix DNA-binding motif class 1" evidence="2">
    <location>
        <begin position="201"/>
        <end position="220"/>
    </location>
</feature>
<evidence type="ECO:0000313" key="4">
    <source>
        <dbReference type="Proteomes" id="UP000640930"/>
    </source>
</evidence>
<evidence type="ECO:0000259" key="2">
    <source>
        <dbReference type="SMART" id="SM00278"/>
    </source>
</evidence>
<dbReference type="SMART" id="SM00278">
    <property type="entry name" value="HhH1"/>
    <property type="match status" value="2"/>
</dbReference>
<reference evidence="3 4" key="1">
    <citation type="submission" date="2020-08" db="EMBL/GenBank/DDBJ databases">
        <title>A Genomic Blueprint of the Chicken Gut Microbiome.</title>
        <authorList>
            <person name="Gilroy R."/>
            <person name="Ravi A."/>
            <person name="Getino M."/>
            <person name="Pursley I."/>
            <person name="Horton D.L."/>
            <person name="Alikhan N.-F."/>
            <person name="Baker D."/>
            <person name="Gharbi K."/>
            <person name="Hall N."/>
            <person name="Watson M."/>
            <person name="Adriaenssens E.M."/>
            <person name="Foster-Nyarko E."/>
            <person name="Jarju S."/>
            <person name="Secka A."/>
            <person name="Antonio M."/>
            <person name="Oren A."/>
            <person name="Chaudhuri R."/>
            <person name="La Ragione R.M."/>
            <person name="Hildebrand F."/>
            <person name="Pallen M.J."/>
        </authorList>
    </citation>
    <scope>NUCLEOTIDE SEQUENCE [LARGE SCALE GENOMIC DNA]</scope>
    <source>
        <strain evidence="3 4">Re31</strain>
    </source>
</reference>
<dbReference type="Gene3D" id="3.10.560.10">
    <property type="entry name" value="Outer membrane lipoprotein wza domain like"/>
    <property type="match status" value="1"/>
</dbReference>
<keyword evidence="3" id="KW-0238">DNA-binding</keyword>
<dbReference type="InterPro" id="IPR003583">
    <property type="entry name" value="Hlx-hairpin-Hlx_DNA-bd_motif"/>
</dbReference>
<proteinExistence type="predicted"/>
<dbReference type="EMBL" id="JACSQA010000033">
    <property type="protein sequence ID" value="MBD8028205.1"/>
    <property type="molecule type" value="Genomic_DNA"/>
</dbReference>
<organism evidence="3 4">
    <name type="scientific">Ureibacillus galli</name>
    <dbReference type="NCBI Taxonomy" id="2762222"/>
    <lineage>
        <taxon>Bacteria</taxon>
        <taxon>Bacillati</taxon>
        <taxon>Bacillota</taxon>
        <taxon>Bacilli</taxon>
        <taxon>Bacillales</taxon>
        <taxon>Caryophanaceae</taxon>
        <taxon>Ureibacillus</taxon>
    </lineage>
</organism>
<dbReference type="SUPFAM" id="SSF47781">
    <property type="entry name" value="RuvA domain 2-like"/>
    <property type="match status" value="1"/>
</dbReference>
<keyword evidence="4" id="KW-1185">Reference proteome</keyword>
<evidence type="ECO:0000313" key="3">
    <source>
        <dbReference type="EMBL" id="MBD8028205.1"/>
    </source>
</evidence>
<feature type="transmembrane region" description="Helical" evidence="1">
    <location>
        <begin position="12"/>
        <end position="28"/>
    </location>
</feature>
<dbReference type="Proteomes" id="UP000640930">
    <property type="component" value="Unassembled WGS sequence"/>
</dbReference>
<sequence>MFQKVIKKYGRTILFPGIVGIILLYLFLQQEDSSKESYTISTISQDQIEQLNQKEQQQTGGKAKEKQVAEAEPKTEPIFVDVKGAVKYPGVYKLTSEDRVIDAIDTAGGYTEEAETKAINHAQKLQDEMVIYVPKIGEVIENSFSSGTATSVPQNSGNTTDKVNINSADEATLTTLPGIGPSKAQAIISYREENGPFQSIDELKNVSGIGDKTFEKLMDLIDVK</sequence>
<keyword evidence="1" id="KW-0812">Transmembrane</keyword>
<dbReference type="PANTHER" id="PTHR21180:SF32">
    <property type="entry name" value="ENDONUCLEASE_EXONUCLEASE_PHOSPHATASE FAMILY DOMAIN-CONTAINING PROTEIN 1"/>
    <property type="match status" value="1"/>
</dbReference>
<protein>
    <submittedName>
        <fullName evidence="3">ComEA family DNA-binding protein</fullName>
    </submittedName>
</protein>
<dbReference type="InterPro" id="IPR010994">
    <property type="entry name" value="RuvA_2-like"/>
</dbReference>
<keyword evidence="1" id="KW-1133">Transmembrane helix</keyword>
<dbReference type="Gene3D" id="1.10.150.310">
    <property type="entry name" value="Tex RuvX-like domain-like"/>
    <property type="match status" value="1"/>
</dbReference>
<dbReference type="InterPro" id="IPR051675">
    <property type="entry name" value="Endo/Exo/Phosphatase_dom_1"/>
</dbReference>
<dbReference type="GO" id="GO:0003677">
    <property type="term" value="F:DNA binding"/>
    <property type="evidence" value="ECO:0007669"/>
    <property type="project" value="UniProtKB-KW"/>
</dbReference>
<dbReference type="Pfam" id="PF12836">
    <property type="entry name" value="HHH_3"/>
    <property type="match status" value="1"/>
</dbReference>
<feature type="domain" description="Helix-hairpin-helix DNA-binding motif class 1" evidence="2">
    <location>
        <begin position="171"/>
        <end position="190"/>
    </location>
</feature>
<accession>A0ABR8XG55</accession>
<name>A0ABR8XG55_9BACL</name>
<comment type="caution">
    <text evidence="3">The sequence shown here is derived from an EMBL/GenBank/DDBJ whole genome shotgun (WGS) entry which is preliminary data.</text>
</comment>